<keyword evidence="3" id="KW-1185">Reference proteome</keyword>
<dbReference type="SUPFAM" id="SSF55729">
    <property type="entry name" value="Acyl-CoA N-acyltransferases (Nat)"/>
    <property type="match status" value="1"/>
</dbReference>
<sequence>MQAALRAMARRVQHIPDKHQFTCEAQSSTSHMSTLLGFLEYSIEGDVMDIRRTYVLPDGRGNGVAKALCDEAFRFAAARNLSVQPSCAYIATRYAKQQQQQQERLHHAQQ</sequence>
<dbReference type="PANTHER" id="PTHR31435">
    <property type="entry name" value="PROTEIN NATD1"/>
    <property type="match status" value="1"/>
</dbReference>
<evidence type="ECO:0000313" key="2">
    <source>
        <dbReference type="EMBL" id="EQC31158.1"/>
    </source>
</evidence>
<evidence type="ECO:0000313" key="3">
    <source>
        <dbReference type="Proteomes" id="UP000030762"/>
    </source>
</evidence>
<protein>
    <recommendedName>
        <fullName evidence="1">N-acetyltransferase domain-containing protein</fullName>
    </recommendedName>
</protein>
<name>T0RFU4_SAPDV</name>
<dbReference type="EMBL" id="JH767170">
    <property type="protein sequence ID" value="EQC31158.1"/>
    <property type="molecule type" value="Genomic_DNA"/>
</dbReference>
<dbReference type="OrthoDB" id="74247at2759"/>
<organism evidence="2 3">
    <name type="scientific">Saprolegnia diclina (strain VS20)</name>
    <dbReference type="NCBI Taxonomy" id="1156394"/>
    <lineage>
        <taxon>Eukaryota</taxon>
        <taxon>Sar</taxon>
        <taxon>Stramenopiles</taxon>
        <taxon>Oomycota</taxon>
        <taxon>Saprolegniomycetes</taxon>
        <taxon>Saprolegniales</taxon>
        <taxon>Saprolegniaceae</taxon>
        <taxon>Saprolegnia</taxon>
    </lineage>
</organism>
<dbReference type="InParanoid" id="T0RFU4"/>
<proteinExistence type="predicted"/>
<dbReference type="InterPro" id="IPR016181">
    <property type="entry name" value="Acyl_CoA_acyltransferase"/>
</dbReference>
<dbReference type="Pfam" id="PF14542">
    <property type="entry name" value="Acetyltransf_CG"/>
    <property type="match status" value="1"/>
</dbReference>
<dbReference type="GeneID" id="19951813"/>
<accession>T0RFU4</accession>
<reference evidence="2 3" key="1">
    <citation type="submission" date="2012-04" db="EMBL/GenBank/DDBJ databases">
        <title>The Genome Sequence of Saprolegnia declina VS20.</title>
        <authorList>
            <consortium name="The Broad Institute Genome Sequencing Platform"/>
            <person name="Russ C."/>
            <person name="Nusbaum C."/>
            <person name="Tyler B."/>
            <person name="van West P."/>
            <person name="Dieguez-Uribeondo J."/>
            <person name="de Bruijn I."/>
            <person name="Tripathy S."/>
            <person name="Jiang R."/>
            <person name="Young S.K."/>
            <person name="Zeng Q."/>
            <person name="Gargeya S."/>
            <person name="Fitzgerald M."/>
            <person name="Haas B."/>
            <person name="Abouelleil A."/>
            <person name="Alvarado L."/>
            <person name="Arachchi H.M."/>
            <person name="Berlin A."/>
            <person name="Chapman S.B."/>
            <person name="Goldberg J."/>
            <person name="Griggs A."/>
            <person name="Gujja S."/>
            <person name="Hansen M."/>
            <person name="Howarth C."/>
            <person name="Imamovic A."/>
            <person name="Larimer J."/>
            <person name="McCowen C."/>
            <person name="Montmayeur A."/>
            <person name="Murphy C."/>
            <person name="Neiman D."/>
            <person name="Pearson M."/>
            <person name="Priest M."/>
            <person name="Roberts A."/>
            <person name="Saif S."/>
            <person name="Shea T."/>
            <person name="Sisk P."/>
            <person name="Sykes S."/>
            <person name="Wortman J."/>
            <person name="Nusbaum C."/>
            <person name="Birren B."/>
        </authorList>
    </citation>
    <scope>NUCLEOTIDE SEQUENCE [LARGE SCALE GENOMIC DNA]</scope>
    <source>
        <strain evidence="2 3">VS20</strain>
    </source>
</reference>
<dbReference type="CDD" id="cd04301">
    <property type="entry name" value="NAT_SF"/>
    <property type="match status" value="1"/>
</dbReference>
<dbReference type="PROSITE" id="PS51729">
    <property type="entry name" value="GNAT_YJDJ"/>
    <property type="match status" value="1"/>
</dbReference>
<dbReference type="AlphaFoldDB" id="T0RFU4"/>
<dbReference type="VEuPathDB" id="FungiDB:SDRG_11086"/>
<feature type="domain" description="N-acetyltransferase" evidence="1">
    <location>
        <begin position="13"/>
        <end position="106"/>
    </location>
</feature>
<dbReference type="PANTHER" id="PTHR31435:SF9">
    <property type="entry name" value="PROTEIN NATD1"/>
    <property type="match status" value="1"/>
</dbReference>
<dbReference type="RefSeq" id="XP_008615331.1">
    <property type="nucleotide sequence ID" value="XM_008617109.1"/>
</dbReference>
<dbReference type="OMA" id="SCAYIAT"/>
<gene>
    <name evidence="2" type="ORF">SDRG_11086</name>
</gene>
<dbReference type="Gene3D" id="3.40.630.30">
    <property type="match status" value="1"/>
</dbReference>
<dbReference type="Proteomes" id="UP000030762">
    <property type="component" value="Unassembled WGS sequence"/>
</dbReference>
<dbReference type="InterPro" id="IPR045057">
    <property type="entry name" value="Gcn5-rel_NAT"/>
</dbReference>
<evidence type="ECO:0000259" key="1">
    <source>
        <dbReference type="PROSITE" id="PS51729"/>
    </source>
</evidence>
<dbReference type="InterPro" id="IPR031165">
    <property type="entry name" value="GNAT_YJDJ"/>
</dbReference>